<gene>
    <name evidence="2" type="ORF">AVDCRST_MAG46-3593</name>
</gene>
<protein>
    <recommendedName>
        <fullName evidence="1">Thymidylate kinase-like domain-containing protein</fullName>
    </recommendedName>
</protein>
<evidence type="ECO:0000313" key="2">
    <source>
        <dbReference type="EMBL" id="CAA9364470.1"/>
    </source>
</evidence>
<dbReference type="InterPro" id="IPR039430">
    <property type="entry name" value="Thymidylate_kin-like_dom"/>
</dbReference>
<dbReference type="Pfam" id="PF02223">
    <property type="entry name" value="Thymidylate_kin"/>
    <property type="match status" value="1"/>
</dbReference>
<dbReference type="EMBL" id="CADCUD010000252">
    <property type="protein sequence ID" value="CAA9364470.1"/>
    <property type="molecule type" value="Genomic_DNA"/>
</dbReference>
<proteinExistence type="predicted"/>
<organism evidence="2">
    <name type="scientific">uncultured Nocardioidaceae bacterium</name>
    <dbReference type="NCBI Taxonomy" id="253824"/>
    <lineage>
        <taxon>Bacteria</taxon>
        <taxon>Bacillati</taxon>
        <taxon>Actinomycetota</taxon>
        <taxon>Actinomycetes</taxon>
        <taxon>Propionibacteriales</taxon>
        <taxon>Nocardioidaceae</taxon>
        <taxon>environmental samples</taxon>
    </lineage>
</organism>
<dbReference type="InterPro" id="IPR027417">
    <property type="entry name" value="P-loop_NTPase"/>
</dbReference>
<accession>A0A6J4MNP8</accession>
<reference evidence="2" key="1">
    <citation type="submission" date="2020-02" db="EMBL/GenBank/DDBJ databases">
        <authorList>
            <person name="Meier V. D."/>
        </authorList>
    </citation>
    <scope>NUCLEOTIDE SEQUENCE</scope>
    <source>
        <strain evidence="2">AVDCRST_MAG46</strain>
    </source>
</reference>
<evidence type="ECO:0000259" key="1">
    <source>
        <dbReference type="Pfam" id="PF02223"/>
    </source>
</evidence>
<dbReference type="SUPFAM" id="SSF52540">
    <property type="entry name" value="P-loop containing nucleoside triphosphate hydrolases"/>
    <property type="match status" value="1"/>
</dbReference>
<feature type="domain" description="Thymidylate kinase-like" evidence="1">
    <location>
        <begin position="2"/>
        <end position="62"/>
    </location>
</feature>
<dbReference type="AlphaFoldDB" id="A0A6J4MNP8"/>
<dbReference type="Gene3D" id="3.40.50.300">
    <property type="entry name" value="P-loop containing nucleotide triphosphate hydrolases"/>
    <property type="match status" value="1"/>
</dbReference>
<sequence>MLLDVDPRTGTSRFAHRDRLEAEPVHFHDRVRQGFLELAAADPARYLVLDAADEIDRIADRIRAAVESLLDRRPA</sequence>
<name>A0A6J4MNP8_9ACTN</name>